<sequence>MIGDLYALATLILNMLKTSNRCRVIKRAQRASIRRSMIVNVAAVNAHRRTKEASIEPHHRLKARHSQIQQPVRPSLTGKHWNESVPGKSCTGNGLCFLYVRASHTGNLHVMELKALLDTEACATFTYG</sequence>
<name>A0A9D4CV36_DREPO</name>
<keyword evidence="2" id="KW-1185">Reference proteome</keyword>
<organism evidence="1 2">
    <name type="scientific">Dreissena polymorpha</name>
    <name type="common">Zebra mussel</name>
    <name type="synonym">Mytilus polymorpha</name>
    <dbReference type="NCBI Taxonomy" id="45954"/>
    <lineage>
        <taxon>Eukaryota</taxon>
        <taxon>Metazoa</taxon>
        <taxon>Spiralia</taxon>
        <taxon>Lophotrochozoa</taxon>
        <taxon>Mollusca</taxon>
        <taxon>Bivalvia</taxon>
        <taxon>Autobranchia</taxon>
        <taxon>Heteroconchia</taxon>
        <taxon>Euheterodonta</taxon>
        <taxon>Imparidentia</taxon>
        <taxon>Neoheterodontei</taxon>
        <taxon>Myida</taxon>
        <taxon>Dreissenoidea</taxon>
        <taxon>Dreissenidae</taxon>
        <taxon>Dreissena</taxon>
    </lineage>
</organism>
<evidence type="ECO:0000313" key="2">
    <source>
        <dbReference type="Proteomes" id="UP000828390"/>
    </source>
</evidence>
<protein>
    <submittedName>
        <fullName evidence="1">Uncharacterized protein</fullName>
    </submittedName>
</protein>
<dbReference type="Proteomes" id="UP000828390">
    <property type="component" value="Unassembled WGS sequence"/>
</dbReference>
<proteinExistence type="predicted"/>
<reference evidence="1" key="2">
    <citation type="submission" date="2020-11" db="EMBL/GenBank/DDBJ databases">
        <authorList>
            <person name="McCartney M.A."/>
            <person name="Auch B."/>
            <person name="Kono T."/>
            <person name="Mallez S."/>
            <person name="Becker A."/>
            <person name="Gohl D.M."/>
            <person name="Silverstein K.A.T."/>
            <person name="Koren S."/>
            <person name="Bechman K.B."/>
            <person name="Herman A."/>
            <person name="Abrahante J.E."/>
            <person name="Garbe J."/>
        </authorList>
    </citation>
    <scope>NUCLEOTIDE SEQUENCE</scope>
    <source>
        <strain evidence="1">Duluth1</strain>
        <tissue evidence="1">Whole animal</tissue>
    </source>
</reference>
<evidence type="ECO:0000313" key="1">
    <source>
        <dbReference type="EMBL" id="KAH3733077.1"/>
    </source>
</evidence>
<dbReference type="AlphaFoldDB" id="A0A9D4CV36"/>
<reference evidence="1" key="1">
    <citation type="journal article" date="2019" name="bioRxiv">
        <title>The Genome of the Zebra Mussel, Dreissena polymorpha: A Resource for Invasive Species Research.</title>
        <authorList>
            <person name="McCartney M.A."/>
            <person name="Auch B."/>
            <person name="Kono T."/>
            <person name="Mallez S."/>
            <person name="Zhang Y."/>
            <person name="Obille A."/>
            <person name="Becker A."/>
            <person name="Abrahante J.E."/>
            <person name="Garbe J."/>
            <person name="Badalamenti J.P."/>
            <person name="Herman A."/>
            <person name="Mangelson H."/>
            <person name="Liachko I."/>
            <person name="Sullivan S."/>
            <person name="Sone E.D."/>
            <person name="Koren S."/>
            <person name="Silverstein K.A.T."/>
            <person name="Beckman K.B."/>
            <person name="Gohl D.M."/>
        </authorList>
    </citation>
    <scope>NUCLEOTIDE SEQUENCE</scope>
    <source>
        <strain evidence="1">Duluth1</strain>
        <tissue evidence="1">Whole animal</tissue>
    </source>
</reference>
<dbReference type="EMBL" id="JAIWYP010000011">
    <property type="protein sequence ID" value="KAH3733077.1"/>
    <property type="molecule type" value="Genomic_DNA"/>
</dbReference>
<comment type="caution">
    <text evidence="1">The sequence shown here is derived from an EMBL/GenBank/DDBJ whole genome shotgun (WGS) entry which is preliminary data.</text>
</comment>
<accession>A0A9D4CV36</accession>
<gene>
    <name evidence="1" type="ORF">DPMN_039501</name>
</gene>